<protein>
    <submittedName>
        <fullName evidence="2">Uncharacterized protein</fullName>
    </submittedName>
</protein>
<evidence type="ECO:0000256" key="1">
    <source>
        <dbReference type="SAM" id="MobiDB-lite"/>
    </source>
</evidence>
<dbReference type="EMBL" id="KZ805332">
    <property type="protein sequence ID" value="PVI03334.1"/>
    <property type="molecule type" value="Genomic_DNA"/>
</dbReference>
<proteinExistence type="predicted"/>
<feature type="region of interest" description="Disordered" evidence="1">
    <location>
        <begin position="70"/>
        <end position="101"/>
    </location>
</feature>
<feature type="compositionally biased region" description="Basic and acidic residues" evidence="1">
    <location>
        <begin position="85"/>
        <end position="94"/>
    </location>
</feature>
<feature type="compositionally biased region" description="Polar residues" evidence="1">
    <location>
        <begin position="72"/>
        <end position="83"/>
    </location>
</feature>
<gene>
    <name evidence="2" type="ORF">DM02DRAFT_255314</name>
</gene>
<dbReference type="OrthoDB" id="3735750at2759"/>
<dbReference type="AlphaFoldDB" id="A0A2V1E115"/>
<name>A0A2V1E115_9PLEO</name>
<dbReference type="Proteomes" id="UP000244855">
    <property type="component" value="Unassembled WGS sequence"/>
</dbReference>
<reference evidence="2 3" key="1">
    <citation type="journal article" date="2018" name="Sci. Rep.">
        <title>Comparative genomics provides insights into the lifestyle and reveals functional heterogeneity of dark septate endophytic fungi.</title>
        <authorList>
            <person name="Knapp D.G."/>
            <person name="Nemeth J.B."/>
            <person name="Barry K."/>
            <person name="Hainaut M."/>
            <person name="Henrissat B."/>
            <person name="Johnson J."/>
            <person name="Kuo A."/>
            <person name="Lim J.H.P."/>
            <person name="Lipzen A."/>
            <person name="Nolan M."/>
            <person name="Ohm R.A."/>
            <person name="Tamas L."/>
            <person name="Grigoriev I.V."/>
            <person name="Spatafora J.W."/>
            <person name="Nagy L.G."/>
            <person name="Kovacs G.M."/>
        </authorList>
    </citation>
    <scope>NUCLEOTIDE SEQUENCE [LARGE SCALE GENOMIC DNA]</scope>
    <source>
        <strain evidence="2 3">DSE2036</strain>
    </source>
</reference>
<keyword evidence="3" id="KW-1185">Reference proteome</keyword>
<accession>A0A2V1E115</accession>
<organism evidence="2 3">
    <name type="scientific">Periconia macrospinosa</name>
    <dbReference type="NCBI Taxonomy" id="97972"/>
    <lineage>
        <taxon>Eukaryota</taxon>
        <taxon>Fungi</taxon>
        <taxon>Dikarya</taxon>
        <taxon>Ascomycota</taxon>
        <taxon>Pezizomycotina</taxon>
        <taxon>Dothideomycetes</taxon>
        <taxon>Pleosporomycetidae</taxon>
        <taxon>Pleosporales</taxon>
        <taxon>Massarineae</taxon>
        <taxon>Periconiaceae</taxon>
        <taxon>Periconia</taxon>
    </lineage>
</organism>
<sequence>MTMPWNYALHQINRSFEQLGQWYHDFILRSEASFQALHRRIDYLEKRQAQQDDEQIERVLRKILAEKFGDPSIQQTAHSNTLKNGDPRSQKPEPEPPLPKYVSIDPAKLMVEPDAVPSKAYGQTLAMLEEKLRDYPNVDQNGGTRSN</sequence>
<evidence type="ECO:0000313" key="3">
    <source>
        <dbReference type="Proteomes" id="UP000244855"/>
    </source>
</evidence>
<evidence type="ECO:0000313" key="2">
    <source>
        <dbReference type="EMBL" id="PVI03334.1"/>
    </source>
</evidence>